<protein>
    <recommendedName>
        <fullName evidence="1">PRC-barrel domain-containing protein</fullName>
    </recommendedName>
</protein>
<comment type="caution">
    <text evidence="2">The sequence shown here is derived from an EMBL/GenBank/DDBJ whole genome shotgun (WGS) entry which is preliminary data.</text>
</comment>
<dbReference type="InterPro" id="IPR027275">
    <property type="entry name" value="PRC-brl_dom"/>
</dbReference>
<dbReference type="SUPFAM" id="SSF50346">
    <property type="entry name" value="PRC-barrel domain"/>
    <property type="match status" value="1"/>
</dbReference>
<dbReference type="InterPro" id="IPR011033">
    <property type="entry name" value="PRC_barrel-like_sf"/>
</dbReference>
<dbReference type="Pfam" id="PF05239">
    <property type="entry name" value="PRC"/>
    <property type="match status" value="1"/>
</dbReference>
<name>A0A366MDW5_9EURY</name>
<evidence type="ECO:0000259" key="1">
    <source>
        <dbReference type="Pfam" id="PF05239"/>
    </source>
</evidence>
<dbReference type="EMBL" id="NIZT01000012">
    <property type="protein sequence ID" value="RBQ24003.1"/>
    <property type="molecule type" value="Genomic_DNA"/>
</dbReference>
<accession>A0A366MDW5</accession>
<feature type="domain" description="PRC-barrel" evidence="1">
    <location>
        <begin position="2"/>
        <end position="71"/>
    </location>
</feature>
<reference evidence="2 3" key="1">
    <citation type="submission" date="2018-06" db="EMBL/GenBank/DDBJ databases">
        <title>Genomic insight into two independent archaeal endosymbiosis events.</title>
        <authorList>
            <person name="Lind A.E."/>
            <person name="Lewis W.H."/>
            <person name="Spang A."/>
            <person name="Guy L."/>
            <person name="Embley M.T."/>
            <person name="Ettema T.J.G."/>
        </authorList>
    </citation>
    <scope>NUCLEOTIDE SEQUENCE [LARGE SCALE GENOMIC DNA]</scope>
    <source>
        <strain evidence="2">NOE</strain>
    </source>
</reference>
<evidence type="ECO:0000313" key="2">
    <source>
        <dbReference type="EMBL" id="RBQ24003.1"/>
    </source>
</evidence>
<organism evidence="2 3">
    <name type="scientific">Candidatus Methanobinarius endosymbioticus</name>
    <dbReference type="NCBI Taxonomy" id="2006182"/>
    <lineage>
        <taxon>Archaea</taxon>
        <taxon>Methanobacteriati</taxon>
        <taxon>Methanobacteriota</taxon>
        <taxon>Methanomada group</taxon>
        <taxon>Methanobacteria</taxon>
        <taxon>Methanobacteriales</taxon>
        <taxon>Methanobacteriaceae</taxon>
        <taxon>Candidatus Methanobinarius</taxon>
    </lineage>
</organism>
<dbReference type="Gene3D" id="2.30.30.240">
    <property type="entry name" value="PRC-barrel domain"/>
    <property type="match status" value="1"/>
</dbReference>
<gene>
    <name evidence="2" type="ORF">ALNOE001_05510</name>
</gene>
<dbReference type="AlphaFoldDB" id="A0A366MDW5"/>
<proteinExistence type="predicted"/>
<evidence type="ECO:0000313" key="3">
    <source>
        <dbReference type="Proteomes" id="UP000253099"/>
    </source>
</evidence>
<sequence length="76" mass="8776">MVELKEILKMEVIDKAGQEVGKVKEIEFDETRGQIKNVTIDLDECLFSNEKRTVGYDQIRNITDNVLLNIVIDLDH</sequence>
<keyword evidence="3" id="KW-1185">Reference proteome</keyword>
<dbReference type="Proteomes" id="UP000253099">
    <property type="component" value="Unassembled WGS sequence"/>
</dbReference>